<comment type="cofactor">
    <cofactor evidence="11">
        <name>Mn(2+)</name>
        <dbReference type="ChEBI" id="CHEBI:29035"/>
    </cofactor>
</comment>
<keyword evidence="3" id="KW-0812">Transmembrane</keyword>
<dbReference type="EMBL" id="UFQT01002211">
    <property type="protein sequence ID" value="SSX32937.1"/>
    <property type="molecule type" value="Genomic_DNA"/>
</dbReference>
<dbReference type="Pfam" id="PF00535">
    <property type="entry name" value="Glycos_transf_2"/>
    <property type="match status" value="1"/>
</dbReference>
<dbReference type="SMART" id="SM00458">
    <property type="entry name" value="RICIN"/>
    <property type="match status" value="1"/>
</dbReference>
<evidence type="ECO:0000256" key="3">
    <source>
        <dbReference type="ARBA" id="ARBA00022692"/>
    </source>
</evidence>
<keyword evidence="11" id="KW-0464">Manganese</keyword>
<sequence>MIAVNKAVLELAIKSIKNSNNIVVEIENNDPFYVRRINSVNNLNKQQKIDWTDYEYLAIEANQTGNGERGEPTIINEDQVELSKTLAKDYSYNVLTSDMISLDRSLKDFRHDGCRNKTYYAELPSVSVIIVYHNEYLSVLLRTVHSVINRAPAQLLKEIILVDDFSSKSNLKQPLDNHIKYNFPYKVRVIRLEQRSGLMKARMAGIRNATGEIVVVMDAHVEVGTNWLPPLIEPIAEDYRTVTLAIVDYIDAETFEYRSSGADGYRGVLNWDMTYILLPRSWADKEHVWDNYENPIMLGAFFAINRNYFWELGGYDDQLEIWGAEQFELSFKVWMCGGRMLTVPCTRIGHNFKGKGPHPFMTTSDGKTYVWRNMKRVAEVWLDEYKDALYEKIPNIRDIEAGDLSKQIGIREKLRCKSFKWYLENIAPDILKTFPVKMPTDFAFGAIESIAVDNWCVDALNGNQQNRIGLFSCAENRINPHSNQNFVLSFFRDIRIRNDYRCWDANPLDIVNDRIPIKLGLCHTLQGNQFFRYDHINNKIYADNEGNRCLDVDFSDIAAPPELFVTTCNDTSLTQKFSWGYVNETCLMNWDSYGSELNYIDS</sequence>
<dbReference type="EMBL" id="UFQS01002211">
    <property type="protein sequence ID" value="SSX13507.1"/>
    <property type="molecule type" value="Genomic_DNA"/>
</dbReference>
<dbReference type="Pfam" id="PF00652">
    <property type="entry name" value="Ricin_B_lectin"/>
    <property type="match status" value="1"/>
</dbReference>
<dbReference type="InterPro" id="IPR035992">
    <property type="entry name" value="Ricin_B-like_lectins"/>
</dbReference>
<proteinExistence type="inferred from homology"/>
<evidence type="ECO:0000256" key="9">
    <source>
        <dbReference type="ARBA" id="ARBA00023157"/>
    </source>
</evidence>
<comment type="subcellular location">
    <subcellularLocation>
        <location evidence="1 11">Golgi apparatus membrane</location>
        <topology evidence="1 11">Single-pass type II membrane protein</topology>
    </subcellularLocation>
</comment>
<dbReference type="GO" id="GO:0006493">
    <property type="term" value="P:protein O-linked glycosylation"/>
    <property type="evidence" value="ECO:0007669"/>
    <property type="project" value="TreeGrafter"/>
</dbReference>
<dbReference type="PANTHER" id="PTHR11675:SF134">
    <property type="entry name" value="N-ACETYLGALACTOSAMINYLTRANSFERASE 4-RELATED"/>
    <property type="match status" value="1"/>
</dbReference>
<dbReference type="CDD" id="cd02510">
    <property type="entry name" value="pp-GalNAc-T"/>
    <property type="match status" value="1"/>
</dbReference>
<dbReference type="UniPathway" id="UPA00378"/>
<dbReference type="EC" id="2.4.1.-" evidence="11"/>
<keyword evidence="4 11" id="KW-0430">Lectin</keyword>
<keyword evidence="7 11" id="KW-0333">Golgi apparatus</keyword>
<evidence type="ECO:0000259" key="12">
    <source>
        <dbReference type="SMART" id="SM00458"/>
    </source>
</evidence>
<dbReference type="Gene3D" id="3.90.550.10">
    <property type="entry name" value="Spore Coat Polysaccharide Biosynthesis Protein SpsA, Chain A"/>
    <property type="match status" value="1"/>
</dbReference>
<evidence type="ECO:0000256" key="1">
    <source>
        <dbReference type="ARBA" id="ARBA00004323"/>
    </source>
</evidence>
<dbReference type="SUPFAM" id="SSF50370">
    <property type="entry name" value="Ricin B-like lectins"/>
    <property type="match status" value="1"/>
</dbReference>
<evidence type="ECO:0000256" key="10">
    <source>
        <dbReference type="ARBA" id="ARBA00023180"/>
    </source>
</evidence>
<reference evidence="13" key="1">
    <citation type="submission" date="2018-04" db="EMBL/GenBank/DDBJ databases">
        <authorList>
            <person name="Go L.Y."/>
            <person name="Mitchell J.A."/>
        </authorList>
    </citation>
    <scope>NUCLEOTIDE SEQUENCE</scope>
    <source>
        <tissue evidence="13">Whole organism</tissue>
    </source>
</reference>
<dbReference type="GO" id="GO:0000139">
    <property type="term" value="C:Golgi membrane"/>
    <property type="evidence" value="ECO:0007669"/>
    <property type="project" value="UniProtKB-SubCell"/>
</dbReference>
<dbReference type="InterPro" id="IPR045885">
    <property type="entry name" value="GalNAc-T"/>
</dbReference>
<evidence type="ECO:0000313" key="13">
    <source>
        <dbReference type="EMBL" id="SSX13507.1"/>
    </source>
</evidence>
<dbReference type="PROSITE" id="PS50231">
    <property type="entry name" value="RICIN_B_LECTIN"/>
    <property type="match status" value="1"/>
</dbReference>
<evidence type="ECO:0000256" key="5">
    <source>
        <dbReference type="ARBA" id="ARBA00022968"/>
    </source>
</evidence>
<protein>
    <recommendedName>
        <fullName evidence="11">Polypeptide N-acetylgalactosaminyltransferase</fullName>
        <ecNumber evidence="11">2.4.1.-</ecNumber>
    </recommendedName>
    <alternativeName>
        <fullName evidence="11">Protein-UDP acetylgalactosaminyltransferase</fullName>
    </alternativeName>
</protein>
<dbReference type="GO" id="GO:0004653">
    <property type="term" value="F:polypeptide N-acetylgalactosaminyltransferase activity"/>
    <property type="evidence" value="ECO:0007669"/>
    <property type="project" value="TreeGrafter"/>
</dbReference>
<keyword evidence="8" id="KW-0472">Membrane</keyword>
<feature type="domain" description="Ricin B lectin" evidence="12">
    <location>
        <begin position="445"/>
        <end position="580"/>
    </location>
</feature>
<dbReference type="PANTHER" id="PTHR11675">
    <property type="entry name" value="N-ACETYLGALACTOSAMINYLTRANSFERASE"/>
    <property type="match status" value="1"/>
</dbReference>
<organism evidence="14">
    <name type="scientific">Culicoides sonorensis</name>
    <name type="common">Biting midge</name>
    <dbReference type="NCBI Taxonomy" id="179676"/>
    <lineage>
        <taxon>Eukaryota</taxon>
        <taxon>Metazoa</taxon>
        <taxon>Ecdysozoa</taxon>
        <taxon>Arthropoda</taxon>
        <taxon>Hexapoda</taxon>
        <taxon>Insecta</taxon>
        <taxon>Pterygota</taxon>
        <taxon>Neoptera</taxon>
        <taxon>Endopterygota</taxon>
        <taxon>Diptera</taxon>
        <taxon>Nematocera</taxon>
        <taxon>Chironomoidea</taxon>
        <taxon>Ceratopogonidae</taxon>
        <taxon>Ceratopogoninae</taxon>
        <taxon>Culicoides</taxon>
        <taxon>Monoculicoides</taxon>
    </lineage>
</organism>
<keyword evidence="10" id="KW-0325">Glycoprotein</keyword>
<evidence type="ECO:0000256" key="8">
    <source>
        <dbReference type="ARBA" id="ARBA00023136"/>
    </source>
</evidence>
<dbReference type="SUPFAM" id="SSF53448">
    <property type="entry name" value="Nucleotide-diphospho-sugar transferases"/>
    <property type="match status" value="1"/>
</dbReference>
<comment type="pathway">
    <text evidence="11">Protein modification; protein glycosylation.</text>
</comment>
<gene>
    <name evidence="14" type="primary">CSON005690</name>
</gene>
<dbReference type="Gene3D" id="2.80.10.50">
    <property type="match status" value="1"/>
</dbReference>
<reference evidence="14" key="2">
    <citation type="submission" date="2018-07" db="EMBL/GenBank/DDBJ databases">
        <authorList>
            <person name="Quirk P.G."/>
            <person name="Krulwich T.A."/>
        </authorList>
    </citation>
    <scope>NUCLEOTIDE SEQUENCE</scope>
</reference>
<accession>A0A336MXC8</accession>
<dbReference type="InterPro" id="IPR001173">
    <property type="entry name" value="Glyco_trans_2-like"/>
</dbReference>
<dbReference type="OMA" id="NDYELMA"/>
<dbReference type="GO" id="GO:0030246">
    <property type="term" value="F:carbohydrate binding"/>
    <property type="evidence" value="ECO:0007669"/>
    <property type="project" value="UniProtKB-KW"/>
</dbReference>
<keyword evidence="9 11" id="KW-1015">Disulfide bond</keyword>
<name>A0A336MXC8_CULSO</name>
<dbReference type="AlphaFoldDB" id="A0A336MXC8"/>
<comment type="similarity">
    <text evidence="2 11">Belongs to the glycosyltransferase 2 family. GalNAc-T subfamily.</text>
</comment>
<dbReference type="InterPro" id="IPR029044">
    <property type="entry name" value="Nucleotide-diphossugar_trans"/>
</dbReference>
<keyword evidence="11" id="KW-0808">Transferase</keyword>
<dbReference type="VEuPathDB" id="VectorBase:CSON005690"/>
<keyword evidence="11" id="KW-0328">Glycosyltransferase</keyword>
<keyword evidence="6" id="KW-1133">Transmembrane helix</keyword>
<evidence type="ECO:0000256" key="2">
    <source>
        <dbReference type="ARBA" id="ARBA00005680"/>
    </source>
</evidence>
<evidence type="ECO:0000313" key="14">
    <source>
        <dbReference type="EMBL" id="SSX32937.1"/>
    </source>
</evidence>
<evidence type="ECO:0000256" key="7">
    <source>
        <dbReference type="ARBA" id="ARBA00023034"/>
    </source>
</evidence>
<dbReference type="InterPro" id="IPR000772">
    <property type="entry name" value="Ricin_B_lectin"/>
</dbReference>
<keyword evidence="5" id="KW-0735">Signal-anchor</keyword>
<evidence type="ECO:0000256" key="4">
    <source>
        <dbReference type="ARBA" id="ARBA00022734"/>
    </source>
</evidence>
<evidence type="ECO:0000256" key="6">
    <source>
        <dbReference type="ARBA" id="ARBA00022989"/>
    </source>
</evidence>
<evidence type="ECO:0000256" key="11">
    <source>
        <dbReference type="RuleBase" id="RU361242"/>
    </source>
</evidence>